<dbReference type="EMBL" id="FZOC01000002">
    <property type="protein sequence ID" value="SNR76635.1"/>
    <property type="molecule type" value="Genomic_DNA"/>
</dbReference>
<dbReference type="Gene3D" id="1.10.150.20">
    <property type="entry name" value="5' to 3' exonuclease, C-terminal subdomain"/>
    <property type="match status" value="1"/>
</dbReference>
<sequence>MPRADAPDPAALKDFRRIPGVGPSVALDLWSLGLRRVDDLRGRDPEELYARLEKLAGCHVDRCMVYVLRCAVYFAETPDPEPQRLKWWNWKD</sequence>
<dbReference type="Pfam" id="PF11731">
    <property type="entry name" value="Cdd1"/>
    <property type="match status" value="1"/>
</dbReference>
<proteinExistence type="predicted"/>
<dbReference type="Proteomes" id="UP000198324">
    <property type="component" value="Unassembled WGS sequence"/>
</dbReference>
<evidence type="ECO:0000313" key="2">
    <source>
        <dbReference type="Proteomes" id="UP000198324"/>
    </source>
</evidence>
<gene>
    <name evidence="1" type="ORF">SAMN04488503_1129</name>
</gene>
<dbReference type="RefSeq" id="WP_089272598.1">
    <property type="nucleotide sequence ID" value="NZ_FZOC01000002.1"/>
</dbReference>
<name>A0A238YZQ6_9BACT</name>
<organism evidence="1 2">
    <name type="scientific">Humidesulfovibrio mexicanus</name>
    <dbReference type="NCBI Taxonomy" id="147047"/>
    <lineage>
        <taxon>Bacteria</taxon>
        <taxon>Pseudomonadati</taxon>
        <taxon>Thermodesulfobacteriota</taxon>
        <taxon>Desulfovibrionia</taxon>
        <taxon>Desulfovibrionales</taxon>
        <taxon>Desulfovibrionaceae</taxon>
        <taxon>Humidesulfovibrio</taxon>
    </lineage>
</organism>
<keyword evidence="2" id="KW-1185">Reference proteome</keyword>
<dbReference type="OrthoDB" id="7173324at2"/>
<dbReference type="AlphaFoldDB" id="A0A238YZQ6"/>
<evidence type="ECO:0000313" key="1">
    <source>
        <dbReference type="EMBL" id="SNR76635.1"/>
    </source>
</evidence>
<protein>
    <submittedName>
        <fullName evidence="1">Pathogenicity locus</fullName>
    </submittedName>
</protein>
<reference evidence="1 2" key="1">
    <citation type="submission" date="2017-06" db="EMBL/GenBank/DDBJ databases">
        <authorList>
            <person name="Kim H.J."/>
            <person name="Triplett B.A."/>
        </authorList>
    </citation>
    <scope>NUCLEOTIDE SEQUENCE [LARGE SCALE GENOMIC DNA]</scope>
    <source>
        <strain evidence="1 2">DSM 13116</strain>
    </source>
</reference>
<accession>A0A238YZQ6</accession>
<dbReference type="InterPro" id="IPR021725">
    <property type="entry name" value="Cdd1"/>
</dbReference>